<dbReference type="InterPro" id="IPR040503">
    <property type="entry name" value="TRHO_N"/>
</dbReference>
<dbReference type="Gene3D" id="3.40.250.10">
    <property type="entry name" value="Rhodanese-like domain"/>
    <property type="match status" value="1"/>
</dbReference>
<evidence type="ECO:0000313" key="3">
    <source>
        <dbReference type="EMBL" id="UZP74697.1"/>
    </source>
</evidence>
<feature type="domain" description="Rhodanese" evidence="2">
    <location>
        <begin position="127"/>
        <end position="221"/>
    </location>
</feature>
<reference evidence="3 4" key="1">
    <citation type="submission" date="2019-02" db="EMBL/GenBank/DDBJ databases">
        <title>Halieaceae_genomes.</title>
        <authorList>
            <person name="Li S.-H."/>
        </authorList>
    </citation>
    <scope>NUCLEOTIDE SEQUENCE [LARGE SCALE GENOMIC DNA]</scope>
    <source>
        <strain evidence="3 4">JH123</strain>
    </source>
</reference>
<evidence type="ECO:0000259" key="2">
    <source>
        <dbReference type="PROSITE" id="PS50206"/>
    </source>
</evidence>
<dbReference type="SMART" id="SM00450">
    <property type="entry name" value="RHOD"/>
    <property type="match status" value="1"/>
</dbReference>
<evidence type="ECO:0000256" key="1">
    <source>
        <dbReference type="HAMAP-Rule" id="MF_00469"/>
    </source>
</evidence>
<proteinExistence type="inferred from homology"/>
<sequence length="314" mass="35580">MISDAATTQVAALYRFVRLENYADLREPLLNLCEARGVRGTLLLAHEGINGTISGTTQAIAEVLAFLRSDDRLADLDCKFSYNRERPFLRMKVKLKNEIVTMGRSDIDPNHCVGRYASPEQWNALVDDPDCLVIDTRNDYEVEIGTFQGAVNPNTTSFREFPDWVEKNLDPTKHKKVAMFCTGGIRCEKSTSLLVSLGFEDVWHLKGGILNYLEKTPQEQTRWDGECFVFDSRVSVDHQLQKGRYDQCYACRFPIDEAQKASALYVPGVSCPRCHDAHSDEQKQRFRERQKQISLARARGEAHIGADAAQKLVE</sequence>
<dbReference type="PROSITE" id="PS50206">
    <property type="entry name" value="RHODANESE_3"/>
    <property type="match status" value="1"/>
</dbReference>
<keyword evidence="4" id="KW-1185">Reference proteome</keyword>
<dbReference type="InterPro" id="IPR020936">
    <property type="entry name" value="TrhO"/>
</dbReference>
<comment type="function">
    <text evidence="1">Catalyzes oxygen-dependent 5-hydroxyuridine (ho5U) modification at position 34 in tRNAs.</text>
</comment>
<gene>
    <name evidence="1" type="primary">trhO</name>
    <name evidence="3" type="ORF">E0F26_08070</name>
</gene>
<dbReference type="EMBL" id="CP036501">
    <property type="protein sequence ID" value="UZP74697.1"/>
    <property type="molecule type" value="Genomic_DNA"/>
</dbReference>
<dbReference type="InterPro" id="IPR036873">
    <property type="entry name" value="Rhodanese-like_dom_sf"/>
</dbReference>
<keyword evidence="1" id="KW-0819">tRNA processing</keyword>
<comment type="catalytic activity">
    <reaction evidence="1">
        <text>uridine(34) in tRNA + AH2 + O2 = 5-hydroxyuridine(34) in tRNA + A + H2O</text>
        <dbReference type="Rhea" id="RHEA:64224"/>
        <dbReference type="Rhea" id="RHEA-COMP:11727"/>
        <dbReference type="Rhea" id="RHEA-COMP:13381"/>
        <dbReference type="ChEBI" id="CHEBI:13193"/>
        <dbReference type="ChEBI" id="CHEBI:15377"/>
        <dbReference type="ChEBI" id="CHEBI:15379"/>
        <dbReference type="ChEBI" id="CHEBI:17499"/>
        <dbReference type="ChEBI" id="CHEBI:65315"/>
        <dbReference type="ChEBI" id="CHEBI:136877"/>
    </reaction>
</comment>
<dbReference type="Pfam" id="PF00581">
    <property type="entry name" value="Rhodanese"/>
    <property type="match status" value="1"/>
</dbReference>
<dbReference type="Gene3D" id="3.30.70.100">
    <property type="match status" value="1"/>
</dbReference>
<evidence type="ECO:0000313" key="4">
    <source>
        <dbReference type="Proteomes" id="UP001317963"/>
    </source>
</evidence>
<dbReference type="Proteomes" id="UP001317963">
    <property type="component" value="Chromosome"/>
</dbReference>
<protein>
    <recommendedName>
        <fullName evidence="1">tRNA uridine(34) hydroxylase</fullName>
        <ecNumber evidence="1">1.14.-.-</ecNumber>
    </recommendedName>
    <alternativeName>
        <fullName evidence="1">tRNA hydroxylation protein O</fullName>
    </alternativeName>
</protein>
<dbReference type="HAMAP" id="MF_00469">
    <property type="entry name" value="TrhO"/>
    <property type="match status" value="1"/>
</dbReference>
<dbReference type="Pfam" id="PF17773">
    <property type="entry name" value="UPF0176_N"/>
    <property type="match status" value="1"/>
</dbReference>
<name>A0ABY6Q611_9GAMM</name>
<dbReference type="CDD" id="cd01518">
    <property type="entry name" value="RHOD_YceA"/>
    <property type="match status" value="1"/>
</dbReference>
<keyword evidence="1" id="KW-0560">Oxidoreductase</keyword>
<comment type="similarity">
    <text evidence="1">Belongs to the TrhO family.</text>
</comment>
<dbReference type="PANTHER" id="PTHR43268:SF3">
    <property type="entry name" value="RHODANESE-LIKE DOMAIN-CONTAINING PROTEIN 7-RELATED"/>
    <property type="match status" value="1"/>
</dbReference>
<dbReference type="RefSeq" id="WP_279241157.1">
    <property type="nucleotide sequence ID" value="NZ_CP036501.1"/>
</dbReference>
<dbReference type="NCBIfam" id="NF001136">
    <property type="entry name" value="PRK00142.1-4"/>
    <property type="match status" value="1"/>
</dbReference>
<organism evidence="3 4">
    <name type="scientific">Candidatus Paraluminiphilus aquimaris</name>
    <dbReference type="NCBI Taxonomy" id="2518994"/>
    <lineage>
        <taxon>Bacteria</taxon>
        <taxon>Pseudomonadati</taxon>
        <taxon>Pseudomonadota</taxon>
        <taxon>Gammaproteobacteria</taxon>
        <taxon>Cellvibrionales</taxon>
        <taxon>Halieaceae</taxon>
        <taxon>Candidatus Paraluminiphilus</taxon>
    </lineage>
</organism>
<dbReference type="InterPro" id="IPR001763">
    <property type="entry name" value="Rhodanese-like_dom"/>
</dbReference>
<accession>A0ABY6Q611</accession>
<dbReference type="SUPFAM" id="SSF52821">
    <property type="entry name" value="Rhodanese/Cell cycle control phosphatase"/>
    <property type="match status" value="1"/>
</dbReference>
<dbReference type="EC" id="1.14.-.-" evidence="1"/>
<dbReference type="PANTHER" id="PTHR43268">
    <property type="entry name" value="THIOSULFATE SULFURTRANSFERASE/RHODANESE-LIKE DOMAIN-CONTAINING PROTEIN 2"/>
    <property type="match status" value="1"/>
</dbReference>